<sequence length="162" mass="16124">MRKYPLFVLAAAAAMSIASVPMTAHAAAFQVTGGGNGMSGYMTNCSGQTGNLAGIFNQLSATANGRGGLGCGLGQNYTGNGSCDYGQGCGDNGFCGFGQDCGDNGSCGFGQNCGDNGSCGFGQNCGDNESCGFGQSCSGNRNCGGNQNMGMNGQGIPFLMMR</sequence>
<evidence type="ECO:0000313" key="1">
    <source>
        <dbReference type="EMBL" id="GKH02524.1"/>
    </source>
</evidence>
<dbReference type="RefSeq" id="WP_006776647.1">
    <property type="nucleotide sequence ID" value="NZ_BQNJ01000002.1"/>
</dbReference>
<accession>A0A413LDN5</accession>
<evidence type="ECO:0000313" key="2">
    <source>
        <dbReference type="Proteomes" id="UP001055091"/>
    </source>
</evidence>
<dbReference type="Proteomes" id="UP001055091">
    <property type="component" value="Unassembled WGS sequence"/>
</dbReference>
<organism evidence="1 2">
    <name type="scientific">Hungatella hathewayi</name>
    <dbReference type="NCBI Taxonomy" id="154046"/>
    <lineage>
        <taxon>Bacteria</taxon>
        <taxon>Bacillati</taxon>
        <taxon>Bacillota</taxon>
        <taxon>Clostridia</taxon>
        <taxon>Lachnospirales</taxon>
        <taxon>Lachnospiraceae</taxon>
        <taxon>Hungatella</taxon>
    </lineage>
</organism>
<dbReference type="EMBL" id="BQNJ01000002">
    <property type="protein sequence ID" value="GKH02524.1"/>
    <property type="molecule type" value="Genomic_DNA"/>
</dbReference>
<protein>
    <submittedName>
        <fullName evidence="1">Uncharacterized protein</fullName>
    </submittedName>
</protein>
<name>A0A413LDN5_9FIRM</name>
<proteinExistence type="predicted"/>
<gene>
    <name evidence="1" type="ORF">CE91St55_45050</name>
</gene>
<dbReference type="AlphaFoldDB" id="A0A413LDN5"/>
<comment type="caution">
    <text evidence="1">The sequence shown here is derived from an EMBL/GenBank/DDBJ whole genome shotgun (WGS) entry which is preliminary data.</text>
</comment>
<reference evidence="1" key="1">
    <citation type="submission" date="2022-01" db="EMBL/GenBank/DDBJ databases">
        <title>Novel bile acid biosynthetic pathways are enriched in the microbiome of centenarians.</title>
        <authorList>
            <person name="Sato Y."/>
            <person name="Atarashi K."/>
            <person name="Plichta R.D."/>
            <person name="Arai Y."/>
            <person name="Sasajima S."/>
            <person name="Kearney M.S."/>
            <person name="Suda W."/>
            <person name="Takeshita K."/>
            <person name="Sasaki T."/>
            <person name="Okamoto S."/>
            <person name="Skelly N.A."/>
            <person name="Okamura Y."/>
            <person name="Vlamakis H."/>
            <person name="Li Y."/>
            <person name="Tanoue T."/>
            <person name="Takei H."/>
            <person name="Nittono H."/>
            <person name="Narushima S."/>
            <person name="Irie J."/>
            <person name="Itoh H."/>
            <person name="Moriya K."/>
            <person name="Sugiura Y."/>
            <person name="Suematsu M."/>
            <person name="Moritoki N."/>
            <person name="Shibata S."/>
            <person name="Littman R.D."/>
            <person name="Fischbach A.M."/>
            <person name="Uwamino Y."/>
            <person name="Inoue T."/>
            <person name="Honda A."/>
            <person name="Hattori M."/>
            <person name="Murai T."/>
            <person name="Xavier J.R."/>
            <person name="Hirose N."/>
            <person name="Honda K."/>
        </authorList>
    </citation>
    <scope>NUCLEOTIDE SEQUENCE</scope>
    <source>
        <strain evidence="1">CE91-St55</strain>
    </source>
</reference>
<dbReference type="GeneID" id="93148716"/>